<dbReference type="EMBL" id="LHXO01000023">
    <property type="protein sequence ID" value="KXA95178.1"/>
    <property type="molecule type" value="Genomic_DNA"/>
</dbReference>
<sequence>MLILVSLDLLAEEKSRIEENLFENLIGALDLSLDLVFYDLTSSYFEGEGPDLANFGYSRDRRDDREQIVLGIVMCGGVPIAHEV</sequence>
<evidence type="ECO:0000313" key="2">
    <source>
        <dbReference type="Proteomes" id="UP000070284"/>
    </source>
</evidence>
<name>A0A133ULR3_9EURY</name>
<organism evidence="1 2">
    <name type="scientific">candidate division MSBL1 archaeon SCGC-AAA259E19</name>
    <dbReference type="NCBI Taxonomy" id="1698264"/>
    <lineage>
        <taxon>Archaea</taxon>
        <taxon>Methanobacteriati</taxon>
        <taxon>Methanobacteriota</taxon>
        <taxon>candidate division MSBL1</taxon>
    </lineage>
</organism>
<evidence type="ECO:0000313" key="1">
    <source>
        <dbReference type="EMBL" id="KXA95178.1"/>
    </source>
</evidence>
<gene>
    <name evidence="1" type="ORF">AKJ65_02375</name>
</gene>
<comment type="caution">
    <text evidence="1">The sequence shown here is derived from an EMBL/GenBank/DDBJ whole genome shotgun (WGS) entry which is preliminary data.</text>
</comment>
<reference evidence="1 2" key="1">
    <citation type="journal article" date="2016" name="Sci. Rep.">
        <title>Metabolic traits of an uncultured archaeal lineage -MSBL1- from brine pools of the Red Sea.</title>
        <authorList>
            <person name="Mwirichia R."/>
            <person name="Alam I."/>
            <person name="Rashid M."/>
            <person name="Vinu M."/>
            <person name="Ba-Alawi W."/>
            <person name="Anthony Kamau A."/>
            <person name="Kamanda Ngugi D."/>
            <person name="Goker M."/>
            <person name="Klenk H.P."/>
            <person name="Bajic V."/>
            <person name="Stingl U."/>
        </authorList>
    </citation>
    <scope>NUCLEOTIDE SEQUENCE [LARGE SCALE GENOMIC DNA]</scope>
    <source>
        <strain evidence="1">SCGC-AAA259E19</strain>
    </source>
</reference>
<keyword evidence="2" id="KW-1185">Reference proteome</keyword>
<proteinExistence type="predicted"/>
<protein>
    <submittedName>
        <fullName evidence="1">Uncharacterized protein</fullName>
    </submittedName>
</protein>
<dbReference type="AlphaFoldDB" id="A0A133ULR3"/>
<accession>A0A133ULR3</accession>
<dbReference type="Proteomes" id="UP000070284">
    <property type="component" value="Unassembled WGS sequence"/>
</dbReference>